<keyword evidence="3" id="KW-1185">Reference proteome</keyword>
<keyword evidence="1" id="KW-0812">Transmembrane</keyword>
<dbReference type="Proteomes" id="UP000198757">
    <property type="component" value="Unassembled WGS sequence"/>
</dbReference>
<accession>A0A1G6KP81</accession>
<feature type="transmembrane region" description="Helical" evidence="1">
    <location>
        <begin position="5"/>
        <end position="22"/>
    </location>
</feature>
<proteinExistence type="predicted"/>
<dbReference type="AlphaFoldDB" id="A0A1G6KP81"/>
<dbReference type="EMBL" id="FMZO01000002">
    <property type="protein sequence ID" value="SDC32631.1"/>
    <property type="molecule type" value="Genomic_DNA"/>
</dbReference>
<gene>
    <name evidence="2" type="ORF">SAMN04487894_10245</name>
</gene>
<organism evidence="2 3">
    <name type="scientific">Niabella drilacis (strain DSM 25811 / CCM 8410 / CCUG 62505 / LMG 26954 / E90)</name>
    <dbReference type="NCBI Taxonomy" id="1285928"/>
    <lineage>
        <taxon>Bacteria</taxon>
        <taxon>Pseudomonadati</taxon>
        <taxon>Bacteroidota</taxon>
        <taxon>Chitinophagia</taxon>
        <taxon>Chitinophagales</taxon>
        <taxon>Chitinophagaceae</taxon>
        <taxon>Niabella</taxon>
    </lineage>
</organism>
<sequence length="122" mass="13509">MVKELFIYFIVNLLVAACYAYLSHKIGGPAYDPIGTGLRFWFFALIHFFAIFVIAFTGVVKGKRSRFLVSNLFFFVLIVAILVHYEGPLNDFFLDDPGTGYAGSMLYDCAVYGAGVLEGAVV</sequence>
<evidence type="ECO:0000313" key="3">
    <source>
        <dbReference type="Proteomes" id="UP000198757"/>
    </source>
</evidence>
<dbReference type="STRING" id="1285928.SAMN04487894_10245"/>
<protein>
    <submittedName>
        <fullName evidence="2">Uncharacterized protein</fullName>
    </submittedName>
</protein>
<evidence type="ECO:0000313" key="2">
    <source>
        <dbReference type="EMBL" id="SDC32631.1"/>
    </source>
</evidence>
<dbReference type="PROSITE" id="PS51257">
    <property type="entry name" value="PROKAR_LIPOPROTEIN"/>
    <property type="match status" value="1"/>
</dbReference>
<keyword evidence="1" id="KW-0472">Membrane</keyword>
<feature type="transmembrane region" description="Helical" evidence="1">
    <location>
        <begin position="42"/>
        <end position="60"/>
    </location>
</feature>
<feature type="transmembrane region" description="Helical" evidence="1">
    <location>
        <begin position="67"/>
        <end position="85"/>
    </location>
</feature>
<dbReference type="RefSeq" id="WP_090388683.1">
    <property type="nucleotide sequence ID" value="NZ_FMZO01000002.1"/>
</dbReference>
<evidence type="ECO:0000256" key="1">
    <source>
        <dbReference type="SAM" id="Phobius"/>
    </source>
</evidence>
<name>A0A1G6KP81_NIADE</name>
<reference evidence="3" key="1">
    <citation type="submission" date="2016-10" db="EMBL/GenBank/DDBJ databases">
        <authorList>
            <person name="Varghese N."/>
            <person name="Submissions S."/>
        </authorList>
    </citation>
    <scope>NUCLEOTIDE SEQUENCE [LARGE SCALE GENOMIC DNA]</scope>
    <source>
        <strain evidence="3">DSM 25811 / CCM 8410 / LMG 26954 / E90</strain>
    </source>
</reference>
<keyword evidence="1" id="KW-1133">Transmembrane helix</keyword>